<dbReference type="Proteomes" id="UP000054988">
    <property type="component" value="Unassembled WGS sequence"/>
</dbReference>
<dbReference type="EMBL" id="LATX01000591">
    <property type="protein sequence ID" value="KTB45852.1"/>
    <property type="molecule type" value="Genomic_DNA"/>
</dbReference>
<reference evidence="1 2" key="1">
    <citation type="submission" date="2015-12" db="EMBL/GenBank/DDBJ databases">
        <title>Draft genome sequence of Moniliophthora roreri, the causal agent of frosty pod rot of cacao.</title>
        <authorList>
            <person name="Aime M.C."/>
            <person name="Diaz-Valderrama J.R."/>
            <person name="Kijpornyongpan T."/>
            <person name="Phillips-Mora W."/>
        </authorList>
    </citation>
    <scope>NUCLEOTIDE SEQUENCE [LARGE SCALE GENOMIC DNA]</scope>
    <source>
        <strain evidence="1 2">MCA 2952</strain>
    </source>
</reference>
<evidence type="ECO:0000313" key="1">
    <source>
        <dbReference type="EMBL" id="KTB45852.1"/>
    </source>
</evidence>
<protein>
    <submittedName>
        <fullName evidence="1">Uncharacterized protein</fullName>
    </submittedName>
</protein>
<organism evidence="1 2">
    <name type="scientific">Moniliophthora roreri</name>
    <name type="common">Frosty pod rot fungus</name>
    <name type="synonym">Monilia roreri</name>
    <dbReference type="NCBI Taxonomy" id="221103"/>
    <lineage>
        <taxon>Eukaryota</taxon>
        <taxon>Fungi</taxon>
        <taxon>Dikarya</taxon>
        <taxon>Basidiomycota</taxon>
        <taxon>Agaricomycotina</taxon>
        <taxon>Agaricomycetes</taxon>
        <taxon>Agaricomycetidae</taxon>
        <taxon>Agaricales</taxon>
        <taxon>Marasmiineae</taxon>
        <taxon>Marasmiaceae</taxon>
        <taxon>Moniliophthora</taxon>
    </lineage>
</organism>
<sequence>MPVSSPFRFRRRHCVGLPNINITNIHQQAPLDIKPPSSRALCPAIPVSLSGIIAGMPAEKNLISVLQLHSSRSRLVPGGKLSELSEPFPTRLMCPPLWGFILYSPGFLPASVELAMQA</sequence>
<name>A0A0W0GBA3_MONRR</name>
<evidence type="ECO:0000313" key="2">
    <source>
        <dbReference type="Proteomes" id="UP000054988"/>
    </source>
</evidence>
<proteinExistence type="predicted"/>
<dbReference type="AlphaFoldDB" id="A0A0W0GBA3"/>
<accession>A0A0W0GBA3</accession>
<comment type="caution">
    <text evidence="1">The sequence shown here is derived from an EMBL/GenBank/DDBJ whole genome shotgun (WGS) entry which is preliminary data.</text>
</comment>
<gene>
    <name evidence="1" type="ORF">WG66_1566</name>
</gene>